<keyword evidence="8" id="KW-0106">Calcium</keyword>
<evidence type="ECO:0000313" key="17">
    <source>
        <dbReference type="Proteomes" id="UP000006672"/>
    </source>
</evidence>
<dbReference type="PRINTS" id="PR00723">
    <property type="entry name" value="SUBTILISIN"/>
</dbReference>
<evidence type="ECO:0000256" key="5">
    <source>
        <dbReference type="ARBA" id="ARBA00022729"/>
    </source>
</evidence>
<keyword evidence="3 13" id="KW-0645">Protease</keyword>
<accession>A0A0J9Y5R5</accession>
<dbReference type="Gene3D" id="3.30.70.850">
    <property type="entry name" value="Peptidase S8, pro-domain"/>
    <property type="match status" value="1"/>
</dbReference>
<dbReference type="Pfam" id="PF01483">
    <property type="entry name" value="P_proprotein"/>
    <property type="match status" value="1"/>
</dbReference>
<comment type="similarity">
    <text evidence="2">Belongs to the peptidase S8 family. Furin subfamily.</text>
</comment>
<dbReference type="SUPFAM" id="SSF52743">
    <property type="entry name" value="Subtilisin-like"/>
    <property type="match status" value="1"/>
</dbReference>
<keyword evidence="17" id="KW-1185">Reference proteome</keyword>
<dbReference type="Gene3D" id="3.40.50.200">
    <property type="entry name" value="Peptidase S8/S53 domain"/>
    <property type="match status" value="1"/>
</dbReference>
<gene>
    <name evidence="19" type="primary">bma-aex-5.1</name>
    <name evidence="18" type="synonym">Bm1_29445</name>
    <name evidence="15" type="synonym">Bma-aex-5</name>
    <name evidence="19" type="synonym">bma-aex-5</name>
    <name evidence="19" type="ORF">Bm12985</name>
    <name evidence="16" type="ORF">BM_BM12985</name>
    <name evidence="15" type="ORF">BM_Bm12985</name>
</gene>
<sequence length="668" mass="75496">MMIQFIFLLAQIPKKYLISLIISIIIIICNGCETFHQQLWSINKNKKETVTLLPKFLQLNDNLQEDTEEEEYDNEWVVEIVGGLEEAKDIARAVGYKFIAPVRGFNDVYIFSKENYRKKRKADDKSTLALCHHKQVLWVEQQRIHKRFKRDYITQTSVTTRNDTNYNNKIFFNDPFWSQQWNLKSSRTISGEPISMHVIKAWELGYTGKGVVVTILDDGMQHNHTDIIRNYDPHASYDLNDNDPDPMPKFNKMNRHGTRCAGEIVMTPNNSFCGVGIAYDAKIGGIRMLDGKITDRIEAEALNYNINYIDIFSASWGPMDDGKTVEGPGRLTQKAILKGIQQGRNGKGVIYVWASGNGGMQDDDCSCDGYMDSIYTLSVSSVTEGGTSPWYAERCAATLTSTFSNDHYDKQMIATTDIENKCTGTFAGTSASAPMAAAIVALGLDANPSLTWRDVQHITVWTSDPMPLLNVNNGWNKNARGLLVNSHFGFGLMDASAFVTVAKTWKNVPAQHACTTIFPTFSKREINDKSVTVIKFQTDGCMGQKNEINFLEHIQLVLDAYYPIRGHLSILIISPEGTKTQLLSVRRRDKSSAGFQHWPFMSVHTWGENPRGIWQLHIEDKSMANKAMTGAVNNITLIIYGTKEEPKHYKEIKHYRGKQLLNSNVSKY</sequence>
<evidence type="ECO:0000256" key="6">
    <source>
        <dbReference type="ARBA" id="ARBA00022801"/>
    </source>
</evidence>
<dbReference type="GO" id="GO:0005737">
    <property type="term" value="C:cytoplasm"/>
    <property type="evidence" value="ECO:0007669"/>
    <property type="project" value="UniProtKB-ARBA"/>
</dbReference>
<keyword evidence="4" id="KW-0165">Cleavage on pair of basic residues</keyword>
<dbReference type="GO" id="GO:0012505">
    <property type="term" value="C:endomembrane system"/>
    <property type="evidence" value="ECO:0007669"/>
    <property type="project" value="UniProtKB-ARBA"/>
</dbReference>
<dbReference type="PANTHER" id="PTHR42884:SF14">
    <property type="entry name" value="NEUROENDOCRINE CONVERTASE 1"/>
    <property type="match status" value="1"/>
</dbReference>
<dbReference type="EMBL" id="LN857024">
    <property type="protein sequence ID" value="CDQ02981.2"/>
    <property type="molecule type" value="Genomic_DNA"/>
</dbReference>
<dbReference type="InterPro" id="IPR000209">
    <property type="entry name" value="Peptidase_S8/S53_dom"/>
</dbReference>
<dbReference type="InterPro" id="IPR036852">
    <property type="entry name" value="Peptidase_S8/S53_dom_sf"/>
</dbReference>
<dbReference type="PROSITE" id="PS00138">
    <property type="entry name" value="SUBTILASE_SER"/>
    <property type="match status" value="1"/>
</dbReference>
<evidence type="ECO:0000256" key="9">
    <source>
        <dbReference type="ARBA" id="ARBA00023145"/>
    </source>
</evidence>
<dbReference type="EMBL" id="CAAKNF010000194">
    <property type="protein sequence ID" value="VIO95769.1"/>
    <property type="molecule type" value="Genomic_DNA"/>
</dbReference>
<dbReference type="SUPFAM" id="SSF49785">
    <property type="entry name" value="Galactose-binding domain-like"/>
    <property type="match status" value="1"/>
</dbReference>
<dbReference type="FunFam" id="2.60.120.260:FF:000006">
    <property type="entry name" value="Proprotein convertase subtilisin/kexin type 5"/>
    <property type="match status" value="1"/>
</dbReference>
<keyword evidence="7 13" id="KW-0720">Serine protease</keyword>
<keyword evidence="6 13" id="KW-0378">Hydrolase</keyword>
<dbReference type="InterPro" id="IPR032815">
    <property type="entry name" value="S8_pro-domain"/>
</dbReference>
<dbReference type="InterPro" id="IPR038466">
    <property type="entry name" value="S8_pro-domain_sf"/>
</dbReference>
<keyword evidence="10" id="KW-1015">Disulfide bond</keyword>
<accession>A0A0K0IWH8</accession>
<dbReference type="GO" id="GO:0043005">
    <property type="term" value="C:neuron projection"/>
    <property type="evidence" value="ECO:0007669"/>
    <property type="project" value="TreeGrafter"/>
</dbReference>
<dbReference type="PANTHER" id="PTHR42884">
    <property type="entry name" value="PROPROTEIN CONVERTASE SUBTILISIN/KEXIN-RELATED"/>
    <property type="match status" value="1"/>
</dbReference>
<evidence type="ECO:0000256" key="2">
    <source>
        <dbReference type="ARBA" id="ARBA00005325"/>
    </source>
</evidence>
<dbReference type="AlphaFoldDB" id="A0A0J9Y5R5"/>
<evidence type="ECO:0000313" key="15">
    <source>
        <dbReference type="EMBL" id="CDQ02981.2"/>
    </source>
</evidence>
<dbReference type="Pfam" id="PF00082">
    <property type="entry name" value="Peptidase_S8"/>
    <property type="match status" value="1"/>
</dbReference>
<dbReference type="PROSITE" id="PS00137">
    <property type="entry name" value="SUBTILASE_HIS"/>
    <property type="match status" value="1"/>
</dbReference>
<dbReference type="SUPFAM" id="SSF54897">
    <property type="entry name" value="Protease propeptides/inhibitors"/>
    <property type="match status" value="1"/>
</dbReference>
<dbReference type="InterPro" id="IPR034182">
    <property type="entry name" value="Kexin/furin"/>
</dbReference>
<dbReference type="GO" id="GO:0005615">
    <property type="term" value="C:extracellular space"/>
    <property type="evidence" value="ECO:0007669"/>
    <property type="project" value="TreeGrafter"/>
</dbReference>
<feature type="active site" description="Charge relay system" evidence="12 13">
    <location>
        <position position="217"/>
    </location>
</feature>
<dbReference type="PROSITE" id="PS51892">
    <property type="entry name" value="SUBTILASE"/>
    <property type="match status" value="1"/>
</dbReference>
<dbReference type="InterPro" id="IPR022398">
    <property type="entry name" value="Peptidase_S8_His-AS"/>
</dbReference>
<evidence type="ECO:0000256" key="12">
    <source>
        <dbReference type="PIRSR" id="PIRSR615500-1"/>
    </source>
</evidence>
<protein>
    <submittedName>
        <fullName evidence="15">BMA-AEX-5</fullName>
    </submittedName>
    <submittedName>
        <fullName evidence="16 18">Neuroendocrine convertase 1, putative</fullName>
    </submittedName>
</protein>
<dbReference type="PROSITE" id="PS51829">
    <property type="entry name" value="P_HOMO_B"/>
    <property type="match status" value="1"/>
</dbReference>
<dbReference type="InterPro" id="IPR023828">
    <property type="entry name" value="Peptidase_S8_Ser-AS"/>
</dbReference>
<dbReference type="PROSITE" id="PS00136">
    <property type="entry name" value="SUBTILASE_ASP"/>
    <property type="match status" value="1"/>
</dbReference>
<evidence type="ECO:0000256" key="3">
    <source>
        <dbReference type="ARBA" id="ARBA00022670"/>
    </source>
</evidence>
<dbReference type="InterPro" id="IPR023827">
    <property type="entry name" value="Peptidase_S8_Asp-AS"/>
</dbReference>
<dbReference type="GO" id="GO:0016486">
    <property type="term" value="P:peptide hormone processing"/>
    <property type="evidence" value="ECO:0007669"/>
    <property type="project" value="TreeGrafter"/>
</dbReference>
<evidence type="ECO:0000256" key="11">
    <source>
        <dbReference type="ARBA" id="ARBA00023180"/>
    </source>
</evidence>
<dbReference type="WormBase" id="Bm12985">
    <property type="protein sequence ID" value="BM39502"/>
    <property type="gene ID" value="WBGene00233246"/>
    <property type="gene designation" value="Bma-aex-5.1"/>
</dbReference>
<evidence type="ECO:0000313" key="18">
    <source>
        <dbReference type="WBParaSite" id="Bm12985.1"/>
    </source>
</evidence>
<dbReference type="OrthoDB" id="300641at2759"/>
<dbReference type="InterPro" id="IPR002884">
    <property type="entry name" value="P_dom"/>
</dbReference>
<dbReference type="Pfam" id="PF16470">
    <property type="entry name" value="S8_pro-domain"/>
    <property type="match status" value="1"/>
</dbReference>
<keyword evidence="9" id="KW-0865">Zymogen</keyword>
<comment type="cofactor">
    <cofactor evidence="1">
        <name>Ca(2+)</name>
        <dbReference type="ChEBI" id="CHEBI:29108"/>
    </cofactor>
</comment>
<accession>A0A4E9FHM9</accession>
<evidence type="ECO:0000256" key="8">
    <source>
        <dbReference type="ARBA" id="ARBA00022837"/>
    </source>
</evidence>
<evidence type="ECO:0000259" key="14">
    <source>
        <dbReference type="PROSITE" id="PS51829"/>
    </source>
</evidence>
<dbReference type="CDD" id="cd04059">
    <property type="entry name" value="Peptidases_S8_Protein_convertases_Kexins_Furin-like"/>
    <property type="match status" value="1"/>
</dbReference>
<feature type="domain" description="P/Homo B" evidence="14">
    <location>
        <begin position="507"/>
        <end position="645"/>
    </location>
</feature>
<dbReference type="Gene3D" id="2.60.120.260">
    <property type="entry name" value="Galactose-binding domain-like"/>
    <property type="match status" value="1"/>
</dbReference>
<evidence type="ECO:0000256" key="1">
    <source>
        <dbReference type="ARBA" id="ARBA00001913"/>
    </source>
</evidence>
<reference evidence="18" key="4">
    <citation type="submission" date="2022-04" db="UniProtKB">
        <authorList>
            <consortium name="WormBaseParasite"/>
        </authorList>
    </citation>
    <scope>IDENTIFICATION</scope>
</reference>
<dbReference type="GO" id="GO:0004252">
    <property type="term" value="F:serine-type endopeptidase activity"/>
    <property type="evidence" value="ECO:0007669"/>
    <property type="project" value="UniProtKB-UniRule"/>
</dbReference>
<dbReference type="GO" id="GO:0016020">
    <property type="term" value="C:membrane"/>
    <property type="evidence" value="ECO:0007669"/>
    <property type="project" value="TreeGrafter"/>
</dbReference>
<name>A0A0J9Y5R5_BRUMA</name>
<keyword evidence="11" id="KW-0325">Glycoprotein</keyword>
<reference evidence="15" key="2">
    <citation type="submission" date="2012-12" db="EMBL/GenBank/DDBJ databases">
        <authorList>
            <person name="Gao Y.W."/>
            <person name="Fan S.T."/>
            <person name="Sun H.T."/>
            <person name="Wang Z."/>
            <person name="Gao X.L."/>
            <person name="Li Y.G."/>
            <person name="Wang T.C."/>
            <person name="Zhang K."/>
            <person name="Xu W.W."/>
            <person name="Yu Z.J."/>
            <person name="Xia X.Z."/>
        </authorList>
    </citation>
    <scope>NUCLEOTIDE SEQUENCE</scope>
    <source>
        <strain evidence="15">FR3</strain>
    </source>
</reference>
<feature type="active site" description="Charge relay system" evidence="12 13">
    <location>
        <position position="256"/>
    </location>
</feature>
<feature type="active site" description="Charge relay system" evidence="12 13">
    <location>
        <position position="430"/>
    </location>
</feature>
<evidence type="ECO:0000256" key="7">
    <source>
        <dbReference type="ARBA" id="ARBA00022825"/>
    </source>
</evidence>
<keyword evidence="5" id="KW-0732">Signal</keyword>
<dbReference type="WBParaSite" id="Bm12985.1">
    <property type="protein sequence ID" value="Bm12985.1"/>
    <property type="gene ID" value="WBGene00233246"/>
</dbReference>
<dbReference type="InterPro" id="IPR008979">
    <property type="entry name" value="Galactose-bd-like_sf"/>
</dbReference>
<evidence type="ECO:0000313" key="16">
    <source>
        <dbReference type="EMBL" id="VIO95769.1"/>
    </source>
</evidence>
<dbReference type="FunFam" id="3.40.50.200:FF:000001">
    <property type="entry name" value="Furin 2, isoform B"/>
    <property type="match status" value="1"/>
</dbReference>
<evidence type="ECO:0000313" key="19">
    <source>
        <dbReference type="WormBase" id="Bm12985"/>
    </source>
</evidence>
<reference evidence="15 17" key="1">
    <citation type="journal article" date="2007" name="Science">
        <title>Draft genome of the filarial nematode parasite Brugia malayi.</title>
        <authorList>
            <person name="Ghedin E."/>
            <person name="Wang S."/>
            <person name="Spiro D."/>
            <person name="Caler E."/>
            <person name="Zhao Q."/>
            <person name="Crabtree J."/>
            <person name="Allen J.E."/>
            <person name="Delcher A.L."/>
            <person name="Guiliano D.B."/>
            <person name="Miranda-Saavedra D."/>
            <person name="Angiuoli S.V."/>
            <person name="Creasy T."/>
            <person name="Amedeo P."/>
            <person name="Haas B."/>
            <person name="El-Sayed N.M."/>
            <person name="Wortman J.R."/>
            <person name="Feldblyum T."/>
            <person name="Tallon L."/>
            <person name="Schatz M."/>
            <person name="Shumway M."/>
            <person name="Koo H."/>
            <person name="Salzberg S.L."/>
            <person name="Schobel S."/>
            <person name="Pertea M."/>
            <person name="Pop M."/>
            <person name="White O."/>
            <person name="Barton G.J."/>
            <person name="Carlow C.K."/>
            <person name="Crawford M.J."/>
            <person name="Daub J."/>
            <person name="Dimmic M.W."/>
            <person name="Estes C.F."/>
            <person name="Foster J.M."/>
            <person name="Ganatra M."/>
            <person name="Gregory W.F."/>
            <person name="Johnson N.M."/>
            <person name="Jin J."/>
            <person name="Komuniecki R."/>
            <person name="Korf I."/>
            <person name="Kumar S."/>
            <person name="Laney S."/>
            <person name="Li B.W."/>
            <person name="Li W."/>
            <person name="Lindblom T.H."/>
            <person name="Lustigman S."/>
            <person name="Ma D."/>
            <person name="Maina C.V."/>
            <person name="Martin D.M."/>
            <person name="McCarter J.P."/>
            <person name="McReynolds L."/>
            <person name="Mitreva M."/>
            <person name="Nutman T.B."/>
            <person name="Parkinson J."/>
            <person name="Peregrin-Alvarez J.M."/>
            <person name="Poole C."/>
            <person name="Ren Q."/>
            <person name="Saunders L."/>
            <person name="Sluder A.E."/>
            <person name="Smith K."/>
            <person name="Stanke M."/>
            <person name="Unnasch T.R."/>
            <person name="Ware J."/>
            <person name="Wei A.D."/>
            <person name="Weil G."/>
            <person name="Williams D.J."/>
            <person name="Zhang Y."/>
            <person name="Williams S.A."/>
            <person name="Fraser-Liggett C."/>
            <person name="Slatko B."/>
            <person name="Blaxter M.L."/>
            <person name="Scott A.L."/>
        </authorList>
    </citation>
    <scope>NUCLEOTIDE SEQUENCE</scope>
    <source>
        <strain evidence="15 17">FR3</strain>
    </source>
</reference>
<dbReference type="InterPro" id="IPR015500">
    <property type="entry name" value="Peptidase_S8_subtilisin-rel"/>
</dbReference>
<reference evidence="16" key="3">
    <citation type="submission" date="2019-04" db="EMBL/GenBank/DDBJ databases">
        <authorList>
            <person name="Howe K."/>
            <person name="Paulini M."/>
            <person name="Williams G."/>
        </authorList>
    </citation>
    <scope>NUCLEOTIDE SEQUENCE [LARGE SCALE GENOMIC DNA]</scope>
    <source>
        <strain evidence="16">FR3</strain>
    </source>
</reference>
<proteinExistence type="inferred from homology"/>
<organism evidence="15">
    <name type="scientific">Brugia malayi</name>
    <name type="common">Filarial nematode worm</name>
    <dbReference type="NCBI Taxonomy" id="6279"/>
    <lineage>
        <taxon>Eukaryota</taxon>
        <taxon>Metazoa</taxon>
        <taxon>Ecdysozoa</taxon>
        <taxon>Nematoda</taxon>
        <taxon>Chromadorea</taxon>
        <taxon>Rhabditida</taxon>
        <taxon>Spirurina</taxon>
        <taxon>Spiruromorpha</taxon>
        <taxon>Filarioidea</taxon>
        <taxon>Onchocercidae</taxon>
        <taxon>Brugia</taxon>
    </lineage>
</organism>
<evidence type="ECO:0000256" key="4">
    <source>
        <dbReference type="ARBA" id="ARBA00022685"/>
    </source>
</evidence>
<evidence type="ECO:0000256" key="10">
    <source>
        <dbReference type="ARBA" id="ARBA00023157"/>
    </source>
</evidence>
<dbReference type="Proteomes" id="UP000006672">
    <property type="component" value="Unassembled WGS sequence"/>
</dbReference>
<evidence type="ECO:0000256" key="13">
    <source>
        <dbReference type="PROSITE-ProRule" id="PRU01240"/>
    </source>
</evidence>